<dbReference type="RefSeq" id="WP_090002019.1">
    <property type="nucleotide sequence ID" value="NZ_FOBV01000012.1"/>
</dbReference>
<dbReference type="Proteomes" id="UP000199450">
    <property type="component" value="Unassembled WGS sequence"/>
</dbReference>
<organism evidence="1 2">
    <name type="scientific">Chryseobacterium taichungense</name>
    <dbReference type="NCBI Taxonomy" id="295069"/>
    <lineage>
        <taxon>Bacteria</taxon>
        <taxon>Pseudomonadati</taxon>
        <taxon>Bacteroidota</taxon>
        <taxon>Flavobacteriia</taxon>
        <taxon>Flavobacteriales</taxon>
        <taxon>Weeksellaceae</taxon>
        <taxon>Chryseobacterium group</taxon>
        <taxon>Chryseobacterium</taxon>
    </lineage>
</organism>
<accession>A0A1H8DCJ2</accession>
<evidence type="ECO:0000313" key="1">
    <source>
        <dbReference type="EMBL" id="SEN04207.1"/>
    </source>
</evidence>
<evidence type="ECO:0000313" key="2">
    <source>
        <dbReference type="Proteomes" id="UP000199450"/>
    </source>
</evidence>
<reference evidence="2" key="1">
    <citation type="submission" date="2016-10" db="EMBL/GenBank/DDBJ databases">
        <authorList>
            <person name="Varghese N."/>
            <person name="Submissions S."/>
        </authorList>
    </citation>
    <scope>NUCLEOTIDE SEQUENCE [LARGE SCALE GENOMIC DNA]</scope>
    <source>
        <strain evidence="2">DSM 17453</strain>
    </source>
</reference>
<sequence>MEKIHTYHLEKHKVDIDIIEFEHQHFYLKVSQLESILNVTFDNWLETKESLKHSKAELYYDQYGYQSANQYIKDIVKNYFDGEIICSDVLIFIYINNFDSELYSEIWKIIDFLRNQYN</sequence>
<dbReference type="AlphaFoldDB" id="A0A1H8DCJ2"/>
<protein>
    <submittedName>
        <fullName evidence="1">Uncharacterized protein</fullName>
    </submittedName>
</protein>
<proteinExistence type="predicted"/>
<gene>
    <name evidence="1" type="ORF">SAMN05421856_11270</name>
</gene>
<keyword evidence="2" id="KW-1185">Reference proteome</keyword>
<name>A0A1H8DCJ2_9FLAO</name>
<dbReference type="EMBL" id="FOBV01000012">
    <property type="protein sequence ID" value="SEN04207.1"/>
    <property type="molecule type" value="Genomic_DNA"/>
</dbReference>
<dbReference type="STRING" id="295069.SAMN05421856_11270"/>